<dbReference type="Proteomes" id="UP000001514">
    <property type="component" value="Unassembled WGS sequence"/>
</dbReference>
<reference evidence="1 2" key="1">
    <citation type="journal article" date="2011" name="Science">
        <title>The Selaginella genome identifies genetic changes associated with the evolution of vascular plants.</title>
        <authorList>
            <person name="Banks J.A."/>
            <person name="Nishiyama T."/>
            <person name="Hasebe M."/>
            <person name="Bowman J.L."/>
            <person name="Gribskov M."/>
            <person name="dePamphilis C."/>
            <person name="Albert V.A."/>
            <person name="Aono N."/>
            <person name="Aoyama T."/>
            <person name="Ambrose B.A."/>
            <person name="Ashton N.W."/>
            <person name="Axtell M.J."/>
            <person name="Barker E."/>
            <person name="Barker M.S."/>
            <person name="Bennetzen J.L."/>
            <person name="Bonawitz N.D."/>
            <person name="Chapple C."/>
            <person name="Cheng C."/>
            <person name="Correa L.G."/>
            <person name="Dacre M."/>
            <person name="DeBarry J."/>
            <person name="Dreyer I."/>
            <person name="Elias M."/>
            <person name="Engstrom E.M."/>
            <person name="Estelle M."/>
            <person name="Feng L."/>
            <person name="Finet C."/>
            <person name="Floyd S.K."/>
            <person name="Frommer W.B."/>
            <person name="Fujita T."/>
            <person name="Gramzow L."/>
            <person name="Gutensohn M."/>
            <person name="Harholt J."/>
            <person name="Hattori M."/>
            <person name="Heyl A."/>
            <person name="Hirai T."/>
            <person name="Hiwatashi Y."/>
            <person name="Ishikawa M."/>
            <person name="Iwata M."/>
            <person name="Karol K.G."/>
            <person name="Koehler B."/>
            <person name="Kolukisaoglu U."/>
            <person name="Kubo M."/>
            <person name="Kurata T."/>
            <person name="Lalonde S."/>
            <person name="Li K."/>
            <person name="Li Y."/>
            <person name="Litt A."/>
            <person name="Lyons E."/>
            <person name="Manning G."/>
            <person name="Maruyama T."/>
            <person name="Michael T.P."/>
            <person name="Mikami K."/>
            <person name="Miyazaki S."/>
            <person name="Morinaga S."/>
            <person name="Murata T."/>
            <person name="Mueller-Roeber B."/>
            <person name="Nelson D.R."/>
            <person name="Obara M."/>
            <person name="Oguri Y."/>
            <person name="Olmstead R.G."/>
            <person name="Onodera N."/>
            <person name="Petersen B.L."/>
            <person name="Pils B."/>
            <person name="Prigge M."/>
            <person name="Rensing S.A."/>
            <person name="Riano-Pachon D.M."/>
            <person name="Roberts A.W."/>
            <person name="Sato Y."/>
            <person name="Scheller H.V."/>
            <person name="Schulz B."/>
            <person name="Schulz C."/>
            <person name="Shakirov E.V."/>
            <person name="Shibagaki N."/>
            <person name="Shinohara N."/>
            <person name="Shippen D.E."/>
            <person name="Soerensen I."/>
            <person name="Sotooka R."/>
            <person name="Sugimoto N."/>
            <person name="Sugita M."/>
            <person name="Sumikawa N."/>
            <person name="Tanurdzic M."/>
            <person name="Theissen G."/>
            <person name="Ulvskov P."/>
            <person name="Wakazuki S."/>
            <person name="Weng J.K."/>
            <person name="Willats W.W."/>
            <person name="Wipf D."/>
            <person name="Wolf P.G."/>
            <person name="Yang L."/>
            <person name="Zimmer A.D."/>
            <person name="Zhu Q."/>
            <person name="Mitros T."/>
            <person name="Hellsten U."/>
            <person name="Loque D."/>
            <person name="Otillar R."/>
            <person name="Salamov A."/>
            <person name="Schmutz J."/>
            <person name="Shapiro H."/>
            <person name="Lindquist E."/>
            <person name="Lucas S."/>
            <person name="Rokhsar D."/>
            <person name="Grigoriev I.V."/>
        </authorList>
    </citation>
    <scope>NUCLEOTIDE SEQUENCE [LARGE SCALE GENOMIC DNA]</scope>
</reference>
<dbReference type="STRING" id="88036.D8SDK7"/>
<dbReference type="OMA" id="RQYMRGA"/>
<keyword evidence="2" id="KW-1185">Reference proteome</keyword>
<dbReference type="HOGENOM" id="CLU_010194_44_0_1"/>
<protein>
    <submittedName>
        <fullName evidence="1">Uncharacterized protein</fullName>
    </submittedName>
</protein>
<sequence length="327" mass="35316">MDFLRYLFGCKGQSGYGSSTTAEQVADGISLSSYTAIVTGATSGIGVETARVLAKQGACVVIPVRKLQSGEEVRCKILQEFPDANVAILELDLSSLKSVRKFVANFKALKLPLNILINNAGIAAGKFVLSEDGLELDFATNYMGHFLLVELLIEDMIKTARESGKEGRIVIVSSEAHRFTPTGGIALDKINDKKSFWYATSYGQSKLANLLHCKELSKRLQEMGDVNVTVNALHPGSISTGIGRDFNALFTRTIFALGSPFLKNVSQRPGKQGAATTVYAAVHPSLKGISGKYLMDCNEADCHANAKDMKLANKLWAFSMTFLSSLS</sequence>
<dbReference type="PANTHER" id="PTHR48476">
    <property type="entry name" value="SHORT-CHAIN DEHYDROGENASE TIC 32, CHLOROPLASTIC-LIKE"/>
    <property type="match status" value="1"/>
</dbReference>
<gene>
    <name evidence="1" type="ORF">SELMODRAFT_420931</name>
</gene>
<dbReference type="KEGG" id="smo:SELMODRAFT_420931"/>
<dbReference type="AlphaFoldDB" id="D8SDK7"/>
<evidence type="ECO:0000313" key="1">
    <source>
        <dbReference type="EMBL" id="EFJ17531.1"/>
    </source>
</evidence>
<dbReference type="Pfam" id="PF00106">
    <property type="entry name" value="adh_short"/>
    <property type="match status" value="1"/>
</dbReference>
<dbReference type="EMBL" id="GL377613">
    <property type="protein sequence ID" value="EFJ17531.1"/>
    <property type="molecule type" value="Genomic_DNA"/>
</dbReference>
<dbReference type="CDD" id="cd05327">
    <property type="entry name" value="retinol-DH_like_SDR_c_like"/>
    <property type="match status" value="1"/>
</dbReference>
<evidence type="ECO:0000313" key="2">
    <source>
        <dbReference type="Proteomes" id="UP000001514"/>
    </source>
</evidence>
<dbReference type="InterPro" id="IPR055280">
    <property type="entry name" value="TIC32"/>
</dbReference>
<dbReference type="InParanoid" id="D8SDK7"/>
<dbReference type="Gene3D" id="3.40.50.720">
    <property type="entry name" value="NAD(P)-binding Rossmann-like Domain"/>
    <property type="match status" value="1"/>
</dbReference>
<dbReference type="InterPro" id="IPR002347">
    <property type="entry name" value="SDR_fam"/>
</dbReference>
<dbReference type="SUPFAM" id="SSF51735">
    <property type="entry name" value="NAD(P)-binding Rossmann-fold domains"/>
    <property type="match status" value="1"/>
</dbReference>
<dbReference type="InterPro" id="IPR036291">
    <property type="entry name" value="NAD(P)-bd_dom_sf"/>
</dbReference>
<dbReference type="PRINTS" id="PR00081">
    <property type="entry name" value="GDHRDH"/>
</dbReference>
<organism evidence="2">
    <name type="scientific">Selaginella moellendorffii</name>
    <name type="common">Spikemoss</name>
    <dbReference type="NCBI Taxonomy" id="88036"/>
    <lineage>
        <taxon>Eukaryota</taxon>
        <taxon>Viridiplantae</taxon>
        <taxon>Streptophyta</taxon>
        <taxon>Embryophyta</taxon>
        <taxon>Tracheophyta</taxon>
        <taxon>Lycopodiopsida</taxon>
        <taxon>Selaginellales</taxon>
        <taxon>Selaginellaceae</taxon>
        <taxon>Selaginella</taxon>
    </lineage>
</organism>
<accession>D8SDK7</accession>
<dbReference type="eggNOG" id="KOG1208">
    <property type="taxonomic scope" value="Eukaryota"/>
</dbReference>
<dbReference type="PANTHER" id="PTHR48476:SF1">
    <property type="entry name" value="SHORT-CHAIN DEHYDROGENASE TIC 32, CHLOROPLASTIC-LIKE"/>
    <property type="match status" value="1"/>
</dbReference>
<name>D8SDK7_SELML</name>
<proteinExistence type="predicted"/>
<dbReference type="Gramene" id="EFJ17531">
    <property type="protein sequence ID" value="EFJ17531"/>
    <property type="gene ID" value="SELMODRAFT_420931"/>
</dbReference>